<sequence length="187" mass="20402">MISADDPDALGTRRDTTTLITPGAASQRDPDVSPQNGPPANNDTELAPRLYKIDLPASGMSDVKNLKAGFCNGRRINSTSPQSASRQQATAPRSATAEESTTARDRKHHRGNSPTNQQQRHASAEIPVQQPQQQSIKGPGCESIRFGSISHERARKPSSFKLPNIHLPTFNGVFTEWITFRDSCTNQ</sequence>
<proteinExistence type="predicted"/>
<name>A0A8J6LEY7_TENMO</name>
<keyword evidence="3" id="KW-1185">Reference proteome</keyword>
<feature type="compositionally biased region" description="Polar residues" evidence="1">
    <location>
        <begin position="112"/>
        <end position="121"/>
    </location>
</feature>
<gene>
    <name evidence="2" type="ORF">GEV33_005344</name>
</gene>
<evidence type="ECO:0000256" key="1">
    <source>
        <dbReference type="SAM" id="MobiDB-lite"/>
    </source>
</evidence>
<dbReference type="AlphaFoldDB" id="A0A8J6LEY7"/>
<organism evidence="2 3">
    <name type="scientific">Tenebrio molitor</name>
    <name type="common">Yellow mealworm beetle</name>
    <dbReference type="NCBI Taxonomy" id="7067"/>
    <lineage>
        <taxon>Eukaryota</taxon>
        <taxon>Metazoa</taxon>
        <taxon>Ecdysozoa</taxon>
        <taxon>Arthropoda</taxon>
        <taxon>Hexapoda</taxon>
        <taxon>Insecta</taxon>
        <taxon>Pterygota</taxon>
        <taxon>Neoptera</taxon>
        <taxon>Endopterygota</taxon>
        <taxon>Coleoptera</taxon>
        <taxon>Polyphaga</taxon>
        <taxon>Cucujiformia</taxon>
        <taxon>Tenebrionidae</taxon>
        <taxon>Tenebrio</taxon>
    </lineage>
</organism>
<protein>
    <submittedName>
        <fullName evidence="2">Uncharacterized protein</fullName>
    </submittedName>
</protein>
<dbReference type="EMBL" id="JABDTM020019459">
    <property type="protein sequence ID" value="KAH0817447.1"/>
    <property type="molecule type" value="Genomic_DNA"/>
</dbReference>
<feature type="region of interest" description="Disordered" evidence="1">
    <location>
        <begin position="1"/>
        <end position="49"/>
    </location>
</feature>
<feature type="region of interest" description="Disordered" evidence="1">
    <location>
        <begin position="71"/>
        <end position="161"/>
    </location>
</feature>
<evidence type="ECO:0000313" key="2">
    <source>
        <dbReference type="EMBL" id="KAH0817447.1"/>
    </source>
</evidence>
<feature type="compositionally biased region" description="Polar residues" evidence="1">
    <location>
        <begin position="75"/>
        <end position="100"/>
    </location>
</feature>
<reference evidence="2" key="2">
    <citation type="submission" date="2021-08" db="EMBL/GenBank/DDBJ databases">
        <authorList>
            <person name="Eriksson T."/>
        </authorList>
    </citation>
    <scope>NUCLEOTIDE SEQUENCE</scope>
    <source>
        <strain evidence="2">Stoneville</strain>
        <tissue evidence="2">Whole head</tissue>
    </source>
</reference>
<dbReference type="Proteomes" id="UP000719412">
    <property type="component" value="Unassembled WGS sequence"/>
</dbReference>
<accession>A0A8J6LEY7</accession>
<reference evidence="2" key="1">
    <citation type="journal article" date="2020" name="J Insects Food Feed">
        <title>The yellow mealworm (Tenebrio molitor) genome: a resource for the emerging insects as food and feed industry.</title>
        <authorList>
            <person name="Eriksson T."/>
            <person name="Andere A."/>
            <person name="Kelstrup H."/>
            <person name="Emery V."/>
            <person name="Picard C."/>
        </authorList>
    </citation>
    <scope>NUCLEOTIDE SEQUENCE</scope>
    <source>
        <strain evidence="2">Stoneville</strain>
        <tissue evidence="2">Whole head</tissue>
    </source>
</reference>
<evidence type="ECO:0000313" key="3">
    <source>
        <dbReference type="Proteomes" id="UP000719412"/>
    </source>
</evidence>
<comment type="caution">
    <text evidence="2">The sequence shown here is derived from an EMBL/GenBank/DDBJ whole genome shotgun (WGS) entry which is preliminary data.</text>
</comment>
<feature type="compositionally biased region" description="Polar residues" evidence="1">
    <location>
        <begin position="33"/>
        <end position="44"/>
    </location>
</feature>